<feature type="coiled-coil region" evidence="2">
    <location>
        <begin position="151"/>
        <end position="374"/>
    </location>
</feature>
<keyword evidence="1" id="KW-0677">Repeat</keyword>
<feature type="compositionally biased region" description="Basic and acidic residues" evidence="3">
    <location>
        <begin position="583"/>
        <end position="592"/>
    </location>
</feature>
<dbReference type="KEGG" id="muo:115475527"/>
<reference evidence="5" key="1">
    <citation type="submission" date="2025-08" db="UniProtKB">
        <authorList>
            <consortium name="RefSeq"/>
        </authorList>
    </citation>
    <scope>IDENTIFICATION</scope>
</reference>
<evidence type="ECO:0000256" key="3">
    <source>
        <dbReference type="SAM" id="MobiDB-lite"/>
    </source>
</evidence>
<feature type="compositionally biased region" description="Basic and acidic residues" evidence="3">
    <location>
        <begin position="480"/>
        <end position="490"/>
    </location>
</feature>
<evidence type="ECO:0000256" key="2">
    <source>
        <dbReference type="SAM" id="Coils"/>
    </source>
</evidence>
<sequence length="745" mass="84578">MSWAASESGTEIEELEELGDDTLSAITYESDTDKKQKKKTSHKPPRSPKSPYLSSPRLHPKKSAVWRSLKGTGNMHTENPMIKVPRQLWLASLRQGIVGLTQPLKSDMDVGHAWMNSSSNTPEYLKEALGMKKPKYSRSSSNGYIPGTPDYKEKEDMYDEIIDLKKTLQAQKSETDVMKTKLRRLEEENNRKDRQIEQLLDPSRSLDFTRSLADRKSDTSLAMNVLKQKILKLEQQCKEKDSALSKLQTDLRTTSVEEMKIAMETYYEEIQRLQILLANAEAMEKRAPPASKGFQKHQKVLKATILRLTKSIKELQDENQSLKLDLDRALSVSPTSSRAKGYGDWNKQRLVRRISELEKKVDELENSRLKSSDLDHARTAQLSLPSQVSEQSVPLSPPRPDPHEQCERLQTLVKKLKGDRSALQNLLGSKDSEIKKLKKEMDLEKELQKMQETKTEKSKEEIQRLKQKVKKLEAELAKERQINEAQKEPHSPQVSQQDSADCVNSVLSRLLSDSANESKEDQRRHEAAELIQSHWRKYKHKREEGHLDEVAAVLQAAFRGHLARQKLLSSNICGPRSPSMPRLSDRDPHTSRSDSLSSPISDTNSEEEAITILQSVFRAHLARTNQHQCSLSVCSPGDEQKPAKNYSPKKTLSQSPGKPPAFIYSSSDEKDSAEMGTGEGGEKWRKLVEHSPSPRQPSSAHFYEKQYQSTSTPPANEVPSDDSDEIIVVPPSRPARKRDIVFWNE</sequence>
<dbReference type="RefSeq" id="XP_030067157.1">
    <property type="nucleotide sequence ID" value="XM_030211297.1"/>
</dbReference>
<feature type="region of interest" description="Disordered" evidence="3">
    <location>
        <begin position="1"/>
        <end position="59"/>
    </location>
</feature>
<feature type="compositionally biased region" description="Basic and acidic residues" evidence="3">
    <location>
        <begin position="680"/>
        <end position="689"/>
    </location>
</feature>
<feature type="compositionally biased region" description="Low complexity" evidence="3">
    <location>
        <begin position="593"/>
        <end position="603"/>
    </location>
</feature>
<dbReference type="GeneID" id="115475527"/>
<dbReference type="OrthoDB" id="2136082at2759"/>
<protein>
    <submittedName>
        <fullName evidence="5">IQ domain-containing protein E isoform X1</fullName>
    </submittedName>
</protein>
<gene>
    <name evidence="5" type="primary">IQCE</name>
</gene>
<dbReference type="InterPro" id="IPR052318">
    <property type="entry name" value="CellDiv_DevSignal_Domain"/>
</dbReference>
<name>A0A6P7YI71_9AMPH</name>
<evidence type="ECO:0000313" key="5">
    <source>
        <dbReference type="RefSeq" id="XP_030067157.1"/>
    </source>
</evidence>
<feature type="region of interest" description="Disordered" evidence="3">
    <location>
        <begin position="569"/>
        <end position="605"/>
    </location>
</feature>
<feature type="region of interest" description="Disordered" evidence="3">
    <location>
        <begin position="382"/>
        <end position="404"/>
    </location>
</feature>
<evidence type="ECO:0000256" key="1">
    <source>
        <dbReference type="ARBA" id="ARBA00022737"/>
    </source>
</evidence>
<proteinExistence type="predicted"/>
<dbReference type="PROSITE" id="PS50096">
    <property type="entry name" value="IQ"/>
    <property type="match status" value="2"/>
</dbReference>
<accession>A0A6P7YI71</accession>
<dbReference type="AlphaFoldDB" id="A0A6P7YI71"/>
<dbReference type="Proteomes" id="UP000515156">
    <property type="component" value="Chromosome 8"/>
</dbReference>
<organism evidence="4 5">
    <name type="scientific">Microcaecilia unicolor</name>
    <dbReference type="NCBI Taxonomy" id="1415580"/>
    <lineage>
        <taxon>Eukaryota</taxon>
        <taxon>Metazoa</taxon>
        <taxon>Chordata</taxon>
        <taxon>Craniata</taxon>
        <taxon>Vertebrata</taxon>
        <taxon>Euteleostomi</taxon>
        <taxon>Amphibia</taxon>
        <taxon>Gymnophiona</taxon>
        <taxon>Siphonopidae</taxon>
        <taxon>Microcaecilia</taxon>
    </lineage>
</organism>
<dbReference type="InParanoid" id="A0A6P7YI71"/>
<dbReference type="FunCoup" id="A0A6P7YI71">
    <property type="interactions" value="304"/>
</dbReference>
<feature type="compositionally biased region" description="Polar residues" evidence="3">
    <location>
        <begin position="382"/>
        <end position="394"/>
    </location>
</feature>
<dbReference type="InterPro" id="IPR000048">
    <property type="entry name" value="IQ_motif_EF-hand-BS"/>
</dbReference>
<keyword evidence="4" id="KW-1185">Reference proteome</keyword>
<dbReference type="Gene3D" id="1.20.5.190">
    <property type="match status" value="1"/>
</dbReference>
<feature type="compositionally biased region" description="Acidic residues" evidence="3">
    <location>
        <begin position="10"/>
        <end position="20"/>
    </location>
</feature>
<feature type="region of interest" description="Disordered" evidence="3">
    <location>
        <begin position="480"/>
        <end position="501"/>
    </location>
</feature>
<dbReference type="CTD" id="23288"/>
<feature type="compositionally biased region" description="Basic residues" evidence="3">
    <location>
        <begin position="35"/>
        <end position="46"/>
    </location>
</feature>
<evidence type="ECO:0000313" key="4">
    <source>
        <dbReference type="Proteomes" id="UP000515156"/>
    </source>
</evidence>
<dbReference type="PANTHER" id="PTHR22590">
    <property type="entry name" value="MYOSIN MOTOR DOMAIN-CONTAINING PROTEIN"/>
    <property type="match status" value="1"/>
</dbReference>
<keyword evidence="2" id="KW-0175">Coiled coil</keyword>
<dbReference type="Pfam" id="PF00612">
    <property type="entry name" value="IQ"/>
    <property type="match status" value="2"/>
</dbReference>
<dbReference type="PANTHER" id="PTHR22590:SF3">
    <property type="entry name" value="IQ DOMAIN-CONTAINING PROTEIN E"/>
    <property type="match status" value="1"/>
</dbReference>
<dbReference type="SMART" id="SM00015">
    <property type="entry name" value="IQ"/>
    <property type="match status" value="3"/>
</dbReference>
<feature type="region of interest" description="Disordered" evidence="3">
    <location>
        <begin position="629"/>
        <end position="731"/>
    </location>
</feature>